<dbReference type="Proteomes" id="UP001185092">
    <property type="component" value="Unassembled WGS sequence"/>
</dbReference>
<dbReference type="InterPro" id="IPR029061">
    <property type="entry name" value="THDP-binding"/>
</dbReference>
<comment type="cofactor">
    <cofactor evidence="1">
        <name>thiamine diphosphate</name>
        <dbReference type="ChEBI" id="CHEBI:58937"/>
    </cofactor>
</comment>
<dbReference type="InterPro" id="IPR001017">
    <property type="entry name" value="DH_E1"/>
</dbReference>
<name>A0AAE4BQY9_9BACT</name>
<evidence type="ECO:0000256" key="4">
    <source>
        <dbReference type="ARBA" id="ARBA00012280"/>
    </source>
</evidence>
<dbReference type="SUPFAM" id="SSF52518">
    <property type="entry name" value="Thiamin diphosphate-binding fold (THDP-binding)"/>
    <property type="match status" value="2"/>
</dbReference>
<evidence type="ECO:0000256" key="6">
    <source>
        <dbReference type="ARBA" id="ARBA00023052"/>
    </source>
</evidence>
<dbReference type="Gene3D" id="1.10.287.1150">
    <property type="entry name" value="TPP helical domain"/>
    <property type="match status" value="1"/>
</dbReference>
<protein>
    <recommendedName>
        <fullName evidence="4">oxoglutarate dehydrogenase (succinyl-transferring)</fullName>
        <ecNumber evidence="4">1.2.4.2</ecNumber>
    </recommendedName>
</protein>
<dbReference type="PIRSF" id="PIRSF000157">
    <property type="entry name" value="Oxoglu_dh_E1"/>
    <property type="match status" value="1"/>
</dbReference>
<dbReference type="GO" id="GO:0045252">
    <property type="term" value="C:oxoglutarate dehydrogenase complex"/>
    <property type="evidence" value="ECO:0007669"/>
    <property type="project" value="TreeGrafter"/>
</dbReference>
<dbReference type="RefSeq" id="WP_309936851.1">
    <property type="nucleotide sequence ID" value="NZ_AP025305.1"/>
</dbReference>
<organism evidence="8 9">
    <name type="scientific">Aureibacter tunicatorum</name>
    <dbReference type="NCBI Taxonomy" id="866807"/>
    <lineage>
        <taxon>Bacteria</taxon>
        <taxon>Pseudomonadati</taxon>
        <taxon>Bacteroidota</taxon>
        <taxon>Cytophagia</taxon>
        <taxon>Cytophagales</taxon>
        <taxon>Persicobacteraceae</taxon>
        <taxon>Aureibacter</taxon>
    </lineage>
</organism>
<dbReference type="InterPro" id="IPR031717">
    <property type="entry name" value="ODO-1/KGD_C"/>
</dbReference>
<dbReference type="GO" id="GO:0004591">
    <property type="term" value="F:oxoglutarate dehydrogenase (succinyl-transferring) activity"/>
    <property type="evidence" value="ECO:0007669"/>
    <property type="project" value="UniProtKB-EC"/>
</dbReference>
<dbReference type="EC" id="1.2.4.2" evidence="4"/>
<evidence type="ECO:0000259" key="7">
    <source>
        <dbReference type="SMART" id="SM00861"/>
    </source>
</evidence>
<dbReference type="NCBIfam" id="NF008907">
    <property type="entry name" value="PRK12270.1"/>
    <property type="match status" value="1"/>
</dbReference>
<dbReference type="PANTHER" id="PTHR23152">
    <property type="entry name" value="2-OXOGLUTARATE DEHYDROGENASE"/>
    <property type="match status" value="1"/>
</dbReference>
<accession>A0AAE4BQY9</accession>
<evidence type="ECO:0000256" key="5">
    <source>
        <dbReference type="ARBA" id="ARBA00023002"/>
    </source>
</evidence>
<evidence type="ECO:0000256" key="2">
    <source>
        <dbReference type="ARBA" id="ARBA00003906"/>
    </source>
</evidence>
<feature type="domain" description="Transketolase-like pyrimidine-binding" evidence="7">
    <location>
        <begin position="586"/>
        <end position="779"/>
    </location>
</feature>
<dbReference type="Gene3D" id="3.40.50.970">
    <property type="match status" value="1"/>
</dbReference>
<dbReference type="InterPro" id="IPR042179">
    <property type="entry name" value="KGD_C_sf"/>
</dbReference>
<comment type="caution">
    <text evidence="8">The sequence shown here is derived from an EMBL/GenBank/DDBJ whole genome shotgun (WGS) entry which is preliminary data.</text>
</comment>
<keyword evidence="6" id="KW-0786">Thiamine pyrophosphate</keyword>
<evidence type="ECO:0000313" key="8">
    <source>
        <dbReference type="EMBL" id="MDR6237388.1"/>
    </source>
</evidence>
<dbReference type="CDD" id="cd02016">
    <property type="entry name" value="TPP_E1_OGDC_like"/>
    <property type="match status" value="1"/>
</dbReference>
<dbReference type="EMBL" id="JAVDQD010000001">
    <property type="protein sequence ID" value="MDR6237388.1"/>
    <property type="molecule type" value="Genomic_DNA"/>
</dbReference>
<reference evidence="8" key="1">
    <citation type="submission" date="2023-07" db="EMBL/GenBank/DDBJ databases">
        <title>Genomic Encyclopedia of Type Strains, Phase IV (KMG-IV): sequencing the most valuable type-strain genomes for metagenomic binning, comparative biology and taxonomic classification.</title>
        <authorList>
            <person name="Goeker M."/>
        </authorList>
    </citation>
    <scope>NUCLEOTIDE SEQUENCE</scope>
    <source>
        <strain evidence="8">DSM 26174</strain>
    </source>
</reference>
<evidence type="ECO:0000256" key="1">
    <source>
        <dbReference type="ARBA" id="ARBA00001964"/>
    </source>
</evidence>
<dbReference type="Pfam" id="PF02779">
    <property type="entry name" value="Transket_pyr"/>
    <property type="match status" value="1"/>
</dbReference>
<proteinExistence type="inferred from homology"/>
<dbReference type="InterPro" id="IPR011603">
    <property type="entry name" value="2oxoglutarate_DH_E1"/>
</dbReference>
<dbReference type="AlphaFoldDB" id="A0AAE4BQY9"/>
<dbReference type="NCBIfam" id="TIGR00239">
    <property type="entry name" value="2oxo_dh_E1"/>
    <property type="match status" value="1"/>
</dbReference>
<dbReference type="SMART" id="SM00861">
    <property type="entry name" value="Transket_pyr"/>
    <property type="match status" value="1"/>
</dbReference>
<dbReference type="NCBIfam" id="NF006914">
    <property type="entry name" value="PRK09404.1"/>
    <property type="match status" value="1"/>
</dbReference>
<dbReference type="Gene3D" id="3.40.50.12470">
    <property type="match status" value="1"/>
</dbReference>
<evidence type="ECO:0000256" key="3">
    <source>
        <dbReference type="ARBA" id="ARBA00006936"/>
    </source>
</evidence>
<dbReference type="GO" id="GO:0030976">
    <property type="term" value="F:thiamine pyrophosphate binding"/>
    <property type="evidence" value="ECO:0007669"/>
    <property type="project" value="InterPro"/>
</dbReference>
<sequence>MDKYSYIANAHGEYIDQLYESYKNDPASVDESWQKFFEGFEFAELQNAPLLPGDKTTKTSASTSQPALGADASSKEILVRNLIHAYRTRGHLRAKTNPVRERRQHNAYLDPHTLGLSDSDLEKTFEIGNEIGIGKATLQKILDRLKSVYEGHIGFEYMHIREAEIIDWFKNKVEREMQDIPLSLQTKKRILSKLNEAVVFENFLHTKYIGQKRFSLEGGETTIPALDSMINKGADLGIEEVIIGMAHRGRLNVLANTMGKTYEQIFNEFEGQCPPDSTMGGGDVKYHLGFKSKITTPAGKNVSLNLAPNPSHLEAVDPVVIGSTRAKLDYLYNKDKSKIVPILIHGDAALAGQGVVYEVAQMAGLHGYNIGGTIHFVINNQLGFTTDYDDARTSIYSTDVAKVTDSPVLHVNGDDPEAVVRCMELAIEFRQKFQRDIYIDMVCYRRHGHNESDEPKFTQPSLYKKISKHANPREVYNQALIERGDIDAHLAKEMDQQFKQLLQDRLDQVKQNPLPYTLQPFEAQWNTLRLSTKKDFESSPDTSISEDNYNKVAGALTNVPENFKPLRQIDKLLKERQKMFFDNKELNWASAELLAYGSILLDGKKVRISGQDVRRGTFSHRHAVLFDSETNQPYSSLDNMDPTAPKFSIYNSLLSEYAVLGFEVGYSMANPNALTIWEGQFGDFANGAQVMIDQFIASMETKWNKMNGIVMLLPHGYEGQGPEHSSARLERYLQLCAEDNMIITNITSPANFFHALRRQLAWPFRKPLINMSPKSLLRHPKCVSPSDEFLNGHFQEVIDDANVEAGKVKRILFCTGKLYYELLERQQSEKREDVAVVRLEQLHPLPLNQIEAILAKYEGAEVVWVQEEPKNQGAWWYINNHTENIQLSCISREPSATPATGFAKIHAKEQADIIDRSFA</sequence>
<gene>
    <name evidence="8" type="ORF">HNQ88_000364</name>
</gene>
<dbReference type="Pfam" id="PF16870">
    <property type="entry name" value="OxoGdeHyase_C"/>
    <property type="match status" value="1"/>
</dbReference>
<evidence type="ECO:0000313" key="9">
    <source>
        <dbReference type="Proteomes" id="UP001185092"/>
    </source>
</evidence>
<dbReference type="GO" id="GO:0006099">
    <property type="term" value="P:tricarboxylic acid cycle"/>
    <property type="evidence" value="ECO:0007669"/>
    <property type="project" value="TreeGrafter"/>
</dbReference>
<dbReference type="InterPro" id="IPR005475">
    <property type="entry name" value="Transketolase-like_Pyr-bd"/>
</dbReference>
<keyword evidence="5 8" id="KW-0560">Oxidoreductase</keyword>
<dbReference type="GO" id="GO:0005829">
    <property type="term" value="C:cytosol"/>
    <property type="evidence" value="ECO:0007669"/>
    <property type="project" value="TreeGrafter"/>
</dbReference>
<comment type="function">
    <text evidence="2">E1 component of the 2-oxoglutarate dehydrogenase (OGDH) complex which catalyzes the decarboxylation of 2-oxoglutarate, the first step in the conversion of 2-oxoglutarate to succinyl-CoA and CO(2).</text>
</comment>
<dbReference type="Gene3D" id="3.40.50.11610">
    <property type="entry name" value="Multifunctional 2-oxoglutarate metabolism enzyme, C-terminal domain"/>
    <property type="match status" value="1"/>
</dbReference>
<dbReference type="Pfam" id="PF00676">
    <property type="entry name" value="E1_dh"/>
    <property type="match status" value="1"/>
</dbReference>
<dbReference type="Pfam" id="PF16078">
    <property type="entry name" value="2-oxogl_dehyd_N"/>
    <property type="match status" value="1"/>
</dbReference>
<keyword evidence="9" id="KW-1185">Reference proteome</keyword>
<dbReference type="PANTHER" id="PTHR23152:SF4">
    <property type="entry name" value="2-OXOADIPATE DEHYDROGENASE COMPLEX COMPONENT E1"/>
    <property type="match status" value="1"/>
</dbReference>
<dbReference type="InterPro" id="IPR032106">
    <property type="entry name" value="2-oxogl_dehyd_N"/>
</dbReference>
<comment type="similarity">
    <text evidence="3">Belongs to the alpha-ketoglutarate dehydrogenase family.</text>
</comment>